<name>A0ABV5G3M8_9MICC</name>
<feature type="compositionally biased region" description="Basic and acidic residues" evidence="1">
    <location>
        <begin position="1"/>
        <end position="12"/>
    </location>
</feature>
<dbReference type="EMBL" id="JBHMFI010000001">
    <property type="protein sequence ID" value="MFB9073538.1"/>
    <property type="molecule type" value="Genomic_DNA"/>
</dbReference>
<gene>
    <name evidence="2" type="ORF">ACFFX0_20990</name>
</gene>
<sequence length="56" mass="6456">MNPWHRGSDRAGRCRRRIPGRKGSRRNPAHVRRSASGSTGYTCRRRRHPPRPGPAR</sequence>
<feature type="region of interest" description="Disordered" evidence="1">
    <location>
        <begin position="1"/>
        <end position="56"/>
    </location>
</feature>
<evidence type="ECO:0000313" key="3">
    <source>
        <dbReference type="Proteomes" id="UP001589575"/>
    </source>
</evidence>
<evidence type="ECO:0000256" key="1">
    <source>
        <dbReference type="SAM" id="MobiDB-lite"/>
    </source>
</evidence>
<reference evidence="2 3" key="1">
    <citation type="submission" date="2024-09" db="EMBL/GenBank/DDBJ databases">
        <authorList>
            <person name="Sun Q."/>
            <person name="Mori K."/>
        </authorList>
    </citation>
    <scope>NUCLEOTIDE SEQUENCE [LARGE SCALE GENOMIC DNA]</scope>
    <source>
        <strain evidence="2 3">CCM 7609</strain>
    </source>
</reference>
<dbReference type="Proteomes" id="UP001589575">
    <property type="component" value="Unassembled WGS sequence"/>
</dbReference>
<accession>A0ABV5G3M8</accession>
<comment type="caution">
    <text evidence="2">The sequence shown here is derived from an EMBL/GenBank/DDBJ whole genome shotgun (WGS) entry which is preliminary data.</text>
</comment>
<proteinExistence type="predicted"/>
<keyword evidence="3" id="KW-1185">Reference proteome</keyword>
<feature type="compositionally biased region" description="Basic residues" evidence="1">
    <location>
        <begin position="13"/>
        <end position="33"/>
    </location>
</feature>
<organism evidence="2 3">
    <name type="scientific">Citricoccus parietis</name>
    <dbReference type="NCBI Taxonomy" id="592307"/>
    <lineage>
        <taxon>Bacteria</taxon>
        <taxon>Bacillati</taxon>
        <taxon>Actinomycetota</taxon>
        <taxon>Actinomycetes</taxon>
        <taxon>Micrococcales</taxon>
        <taxon>Micrococcaceae</taxon>
        <taxon>Citricoccus</taxon>
    </lineage>
</organism>
<evidence type="ECO:0000313" key="2">
    <source>
        <dbReference type="EMBL" id="MFB9073538.1"/>
    </source>
</evidence>
<protein>
    <submittedName>
        <fullName evidence="2">Uncharacterized protein</fullName>
    </submittedName>
</protein>